<gene>
    <name evidence="2" type="ORF">L873DRAFT_1823355</name>
</gene>
<dbReference type="Gene3D" id="1.25.40.20">
    <property type="entry name" value="Ankyrin repeat-containing domain"/>
    <property type="match status" value="1"/>
</dbReference>
<evidence type="ECO:0000313" key="2">
    <source>
        <dbReference type="EMBL" id="RPA89176.1"/>
    </source>
</evidence>
<sequence length="77" mass="8363">MTLVNCTDGHGVTALHVAANAGYDDVVKALLETGDIDVDSKPLQGKSVRMLVRSYPKNVQQILQEYLVSREMGMDVG</sequence>
<protein>
    <submittedName>
        <fullName evidence="2">Uncharacterized protein</fullName>
    </submittedName>
</protein>
<keyword evidence="3" id="KW-1185">Reference proteome</keyword>
<dbReference type="Proteomes" id="UP000276215">
    <property type="component" value="Unassembled WGS sequence"/>
</dbReference>
<dbReference type="EMBL" id="ML120607">
    <property type="protein sequence ID" value="RPA89176.1"/>
    <property type="molecule type" value="Genomic_DNA"/>
</dbReference>
<feature type="repeat" description="ANK" evidence="1">
    <location>
        <begin position="10"/>
        <end position="34"/>
    </location>
</feature>
<dbReference type="PROSITE" id="PS50088">
    <property type="entry name" value="ANK_REPEAT"/>
    <property type="match status" value="1"/>
</dbReference>
<dbReference type="SMART" id="SM00248">
    <property type="entry name" value="ANK"/>
    <property type="match status" value="1"/>
</dbReference>
<dbReference type="InterPro" id="IPR002110">
    <property type="entry name" value="Ankyrin_rpt"/>
</dbReference>
<evidence type="ECO:0000313" key="3">
    <source>
        <dbReference type="Proteomes" id="UP000276215"/>
    </source>
</evidence>
<accession>A0A3N4ITQ1</accession>
<dbReference type="InterPro" id="IPR036770">
    <property type="entry name" value="Ankyrin_rpt-contain_sf"/>
</dbReference>
<evidence type="ECO:0000256" key="1">
    <source>
        <dbReference type="PROSITE-ProRule" id="PRU00023"/>
    </source>
</evidence>
<reference evidence="2 3" key="1">
    <citation type="journal article" date="2018" name="Nat. Ecol. Evol.">
        <title>Pezizomycetes genomes reveal the molecular basis of ectomycorrhizal truffle lifestyle.</title>
        <authorList>
            <person name="Murat C."/>
            <person name="Payen T."/>
            <person name="Noel B."/>
            <person name="Kuo A."/>
            <person name="Morin E."/>
            <person name="Chen J."/>
            <person name="Kohler A."/>
            <person name="Krizsan K."/>
            <person name="Balestrini R."/>
            <person name="Da Silva C."/>
            <person name="Montanini B."/>
            <person name="Hainaut M."/>
            <person name="Levati E."/>
            <person name="Barry K.W."/>
            <person name="Belfiori B."/>
            <person name="Cichocki N."/>
            <person name="Clum A."/>
            <person name="Dockter R.B."/>
            <person name="Fauchery L."/>
            <person name="Guy J."/>
            <person name="Iotti M."/>
            <person name="Le Tacon F."/>
            <person name="Lindquist E.A."/>
            <person name="Lipzen A."/>
            <person name="Malagnac F."/>
            <person name="Mello A."/>
            <person name="Molinier V."/>
            <person name="Miyauchi S."/>
            <person name="Poulain J."/>
            <person name="Riccioni C."/>
            <person name="Rubini A."/>
            <person name="Sitrit Y."/>
            <person name="Splivallo R."/>
            <person name="Traeger S."/>
            <person name="Wang M."/>
            <person name="Zifcakova L."/>
            <person name="Wipf D."/>
            <person name="Zambonelli A."/>
            <person name="Paolocci F."/>
            <person name="Nowrousian M."/>
            <person name="Ottonello S."/>
            <person name="Baldrian P."/>
            <person name="Spatafora J.W."/>
            <person name="Henrissat B."/>
            <person name="Nagy L.G."/>
            <person name="Aury J.M."/>
            <person name="Wincker P."/>
            <person name="Grigoriev I.V."/>
            <person name="Bonfante P."/>
            <person name="Martin F.M."/>
        </authorList>
    </citation>
    <scope>NUCLEOTIDE SEQUENCE [LARGE SCALE GENOMIC DNA]</scope>
    <source>
        <strain evidence="2 3">120613-1</strain>
    </source>
</reference>
<keyword evidence="1" id="KW-0040">ANK repeat</keyword>
<organism evidence="2 3">
    <name type="scientific">Choiromyces venosus 120613-1</name>
    <dbReference type="NCBI Taxonomy" id="1336337"/>
    <lineage>
        <taxon>Eukaryota</taxon>
        <taxon>Fungi</taxon>
        <taxon>Dikarya</taxon>
        <taxon>Ascomycota</taxon>
        <taxon>Pezizomycotina</taxon>
        <taxon>Pezizomycetes</taxon>
        <taxon>Pezizales</taxon>
        <taxon>Tuberaceae</taxon>
        <taxon>Choiromyces</taxon>
    </lineage>
</organism>
<dbReference type="AlphaFoldDB" id="A0A3N4ITQ1"/>
<dbReference type="OrthoDB" id="4772757at2759"/>
<proteinExistence type="predicted"/>
<dbReference type="PROSITE" id="PS50297">
    <property type="entry name" value="ANK_REP_REGION"/>
    <property type="match status" value="1"/>
</dbReference>
<dbReference type="SUPFAM" id="SSF48403">
    <property type="entry name" value="Ankyrin repeat"/>
    <property type="match status" value="1"/>
</dbReference>
<dbReference type="Pfam" id="PF00023">
    <property type="entry name" value="Ank"/>
    <property type="match status" value="1"/>
</dbReference>
<name>A0A3N4ITQ1_9PEZI</name>